<reference evidence="3" key="1">
    <citation type="submission" date="2022-04" db="EMBL/GenBank/DDBJ databases">
        <title>A functionally conserved STORR gene fusion in Papaver species that diverged 16.8 million years ago.</title>
        <authorList>
            <person name="Catania T."/>
        </authorList>
    </citation>
    <scope>NUCLEOTIDE SEQUENCE</scope>
    <source>
        <strain evidence="3">S-188037</strain>
    </source>
</reference>
<protein>
    <submittedName>
        <fullName evidence="3">Uncharacterized protein</fullName>
    </submittedName>
</protein>
<keyword evidence="1" id="KW-0479">Metal-binding</keyword>
<evidence type="ECO:0000313" key="3">
    <source>
        <dbReference type="EMBL" id="KAI3842274.1"/>
    </source>
</evidence>
<keyword evidence="4" id="KW-1185">Reference proteome</keyword>
<proteinExistence type="predicted"/>
<dbReference type="PANTHER" id="PTHR48073">
    <property type="entry name" value="O-SUCCINYLBENZOATE SYNTHASE-RELATED"/>
    <property type="match status" value="1"/>
</dbReference>
<evidence type="ECO:0000313" key="4">
    <source>
        <dbReference type="Proteomes" id="UP001202328"/>
    </source>
</evidence>
<keyword evidence="2" id="KW-0732">Signal</keyword>
<evidence type="ECO:0000256" key="2">
    <source>
        <dbReference type="SAM" id="SignalP"/>
    </source>
</evidence>
<comment type="caution">
    <text evidence="3">The sequence shown here is derived from an EMBL/GenBank/DDBJ whole genome shotgun (WGS) entry which is preliminary data.</text>
</comment>
<dbReference type="AlphaFoldDB" id="A0AAD4RYD9"/>
<dbReference type="Proteomes" id="UP001202328">
    <property type="component" value="Unassembled WGS sequence"/>
</dbReference>
<feature type="chain" id="PRO_5042055272" evidence="2">
    <location>
        <begin position="25"/>
        <end position="93"/>
    </location>
</feature>
<organism evidence="3 4">
    <name type="scientific">Papaver atlanticum</name>
    <dbReference type="NCBI Taxonomy" id="357466"/>
    <lineage>
        <taxon>Eukaryota</taxon>
        <taxon>Viridiplantae</taxon>
        <taxon>Streptophyta</taxon>
        <taxon>Embryophyta</taxon>
        <taxon>Tracheophyta</taxon>
        <taxon>Spermatophyta</taxon>
        <taxon>Magnoliopsida</taxon>
        <taxon>Ranunculales</taxon>
        <taxon>Papaveraceae</taxon>
        <taxon>Papaveroideae</taxon>
        <taxon>Papaver</taxon>
    </lineage>
</organism>
<dbReference type="GO" id="GO:0046872">
    <property type="term" value="F:metal ion binding"/>
    <property type="evidence" value="ECO:0007669"/>
    <property type="project" value="UniProtKB-KW"/>
</dbReference>
<name>A0AAD4RYD9_9MAGN</name>
<feature type="signal peptide" evidence="2">
    <location>
        <begin position="1"/>
        <end position="24"/>
    </location>
</feature>
<accession>A0AAD4RYD9</accession>
<dbReference type="PANTHER" id="PTHR48073:SF2">
    <property type="entry name" value="O-SUCCINYLBENZOATE SYNTHASE"/>
    <property type="match status" value="1"/>
</dbReference>
<evidence type="ECO:0000256" key="1">
    <source>
        <dbReference type="ARBA" id="ARBA00022723"/>
    </source>
</evidence>
<dbReference type="EMBL" id="JAJJMB010017069">
    <property type="protein sequence ID" value="KAI3842274.1"/>
    <property type="molecule type" value="Genomic_DNA"/>
</dbReference>
<sequence>MALTDAVTASIGTLLLILFGGASNTITTNITIPICSPDEAAKLVTKYRKQGAVKLAHPVYSFILDDNEELSRYGQDFFLSIWQTTLLTVGYFS</sequence>
<gene>
    <name evidence="3" type="ORF">MKW98_026064</name>
</gene>